<dbReference type="GO" id="GO:0006412">
    <property type="term" value="P:translation"/>
    <property type="evidence" value="ECO:0007669"/>
    <property type="project" value="UniProtKB-UniRule"/>
</dbReference>
<dbReference type="InterPro" id="IPR036821">
    <property type="entry name" value="Peptide_deformylase_sf"/>
</dbReference>
<comment type="catalytic activity">
    <reaction evidence="2">
        <text>N-terminal N-formyl-L-methionyl-[peptide] + H2O = N-terminal L-methionyl-[peptide] + formate</text>
        <dbReference type="Rhea" id="RHEA:24420"/>
        <dbReference type="Rhea" id="RHEA-COMP:10639"/>
        <dbReference type="Rhea" id="RHEA-COMP:10640"/>
        <dbReference type="ChEBI" id="CHEBI:15377"/>
        <dbReference type="ChEBI" id="CHEBI:15740"/>
        <dbReference type="ChEBI" id="CHEBI:49298"/>
        <dbReference type="ChEBI" id="CHEBI:64731"/>
        <dbReference type="EC" id="3.5.1.88"/>
    </reaction>
</comment>
<dbReference type="Proteomes" id="UP000199602">
    <property type="component" value="Unassembled WGS sequence"/>
</dbReference>
<feature type="binding site" evidence="2">
    <location>
        <position position="94"/>
    </location>
    <ligand>
        <name>Fe cation</name>
        <dbReference type="ChEBI" id="CHEBI:24875"/>
    </ligand>
</feature>
<dbReference type="Gene3D" id="3.90.45.10">
    <property type="entry name" value="Peptide deformylase"/>
    <property type="match status" value="1"/>
</dbReference>
<dbReference type="OrthoDB" id="9804313at2"/>
<dbReference type="InterPro" id="IPR023635">
    <property type="entry name" value="Peptide_deformylase"/>
</dbReference>
<dbReference type="CDD" id="cd00487">
    <property type="entry name" value="Pep_deformylase"/>
    <property type="match status" value="1"/>
</dbReference>
<accession>A0A1H0DYX9</accession>
<evidence type="ECO:0000256" key="1">
    <source>
        <dbReference type="ARBA" id="ARBA00010759"/>
    </source>
</evidence>
<reference evidence="3 4" key="1">
    <citation type="submission" date="2016-10" db="EMBL/GenBank/DDBJ databases">
        <authorList>
            <person name="de Groot N.N."/>
        </authorList>
    </citation>
    <scope>NUCLEOTIDE SEQUENCE [LARGE SCALE GENOMIC DNA]</scope>
    <source>
        <strain evidence="3 4">DSM 15269</strain>
    </source>
</reference>
<feature type="binding site" evidence="2">
    <location>
        <position position="136"/>
    </location>
    <ligand>
        <name>Fe cation</name>
        <dbReference type="ChEBI" id="CHEBI:24875"/>
    </ligand>
</feature>
<dbReference type="HAMAP" id="MF_00163">
    <property type="entry name" value="Pep_deformylase"/>
    <property type="match status" value="1"/>
</dbReference>
<evidence type="ECO:0000313" key="4">
    <source>
        <dbReference type="Proteomes" id="UP000199602"/>
    </source>
</evidence>
<dbReference type="AlphaFoldDB" id="A0A1H0DYX9"/>
<proteinExistence type="inferred from homology"/>
<comment type="function">
    <text evidence="2">Removes the formyl group from the N-terminal Met of newly synthesized proteins. Requires at least a dipeptide for an efficient rate of reaction. N-terminal L-methionine is a prerequisite for activity but the enzyme has broad specificity at other positions.</text>
</comment>
<dbReference type="PANTHER" id="PTHR10458">
    <property type="entry name" value="PEPTIDE DEFORMYLASE"/>
    <property type="match status" value="1"/>
</dbReference>
<dbReference type="NCBIfam" id="NF001159">
    <property type="entry name" value="PRK00150.1-3"/>
    <property type="match status" value="1"/>
</dbReference>
<dbReference type="Pfam" id="PF01327">
    <property type="entry name" value="Pep_deformylase"/>
    <property type="match status" value="1"/>
</dbReference>
<dbReference type="PRINTS" id="PR01576">
    <property type="entry name" value="PDEFORMYLASE"/>
</dbReference>
<dbReference type="NCBIfam" id="TIGR00079">
    <property type="entry name" value="pept_deformyl"/>
    <property type="match status" value="1"/>
</dbReference>
<feature type="binding site" evidence="2">
    <location>
        <position position="140"/>
    </location>
    <ligand>
        <name>Fe cation</name>
        <dbReference type="ChEBI" id="CHEBI:24875"/>
    </ligand>
</feature>
<keyword evidence="2" id="KW-0479">Metal-binding</keyword>
<evidence type="ECO:0000313" key="3">
    <source>
        <dbReference type="EMBL" id="SDN75236.1"/>
    </source>
</evidence>
<dbReference type="GO" id="GO:0042586">
    <property type="term" value="F:peptide deformylase activity"/>
    <property type="evidence" value="ECO:0007669"/>
    <property type="project" value="UniProtKB-UniRule"/>
</dbReference>
<dbReference type="SUPFAM" id="SSF56420">
    <property type="entry name" value="Peptide deformylase"/>
    <property type="match status" value="1"/>
</dbReference>
<comment type="similarity">
    <text evidence="1 2">Belongs to the polypeptide deformylase family.</text>
</comment>
<evidence type="ECO:0000256" key="2">
    <source>
        <dbReference type="HAMAP-Rule" id="MF_00163"/>
    </source>
</evidence>
<keyword evidence="2" id="KW-0408">Iron</keyword>
<gene>
    <name evidence="2" type="primary">def</name>
    <name evidence="3" type="ORF">SAMN04488516_10658</name>
</gene>
<sequence length="171" mass="19638">MSEVLKIITYPNEILTRKSIPIETIDEEIKTLAQNMALTMYENDGIGLAAPQIGQNIRLITVDISGPKKRESLLTLINPEIIYREGEIESEEGCLSVIGYRAKVKRAAKVKVVATNLDKEKIELEAEELLAICLQHEIDHLEGILFIDRISRLKRNLYDKRLKKWLKQRKK</sequence>
<name>A0A1H0DYX9_9BACT</name>
<dbReference type="PIRSF" id="PIRSF004749">
    <property type="entry name" value="Pep_def"/>
    <property type="match status" value="1"/>
</dbReference>
<dbReference type="RefSeq" id="WP_092065325.1">
    <property type="nucleotide sequence ID" value="NZ_FNIN01000006.1"/>
</dbReference>
<keyword evidence="2" id="KW-0378">Hydrolase</keyword>
<protein>
    <recommendedName>
        <fullName evidence="2">Peptide deformylase</fullName>
        <shortName evidence="2">PDF</shortName>
        <ecNumber evidence="2">3.5.1.88</ecNumber>
    </recommendedName>
    <alternativeName>
        <fullName evidence="2">Polypeptide deformylase</fullName>
    </alternativeName>
</protein>
<dbReference type="STRING" id="206665.SAMN04488516_10658"/>
<feature type="active site" evidence="2">
    <location>
        <position position="137"/>
    </location>
</feature>
<dbReference type="EMBL" id="FNIN01000006">
    <property type="protein sequence ID" value="SDN75236.1"/>
    <property type="molecule type" value="Genomic_DNA"/>
</dbReference>
<keyword evidence="2" id="KW-0648">Protein biosynthesis</keyword>
<dbReference type="EC" id="3.5.1.88" evidence="2"/>
<dbReference type="GO" id="GO:0046872">
    <property type="term" value="F:metal ion binding"/>
    <property type="evidence" value="ECO:0007669"/>
    <property type="project" value="UniProtKB-KW"/>
</dbReference>
<dbReference type="PANTHER" id="PTHR10458:SF22">
    <property type="entry name" value="PEPTIDE DEFORMYLASE"/>
    <property type="match status" value="1"/>
</dbReference>
<comment type="cofactor">
    <cofactor evidence="2">
        <name>Fe(2+)</name>
        <dbReference type="ChEBI" id="CHEBI:29033"/>
    </cofactor>
    <text evidence="2">Binds 1 Fe(2+) ion.</text>
</comment>
<organism evidence="3 4">
    <name type="scientific">Desulfonauticus submarinus</name>
    <dbReference type="NCBI Taxonomy" id="206665"/>
    <lineage>
        <taxon>Bacteria</taxon>
        <taxon>Pseudomonadati</taxon>
        <taxon>Thermodesulfobacteriota</taxon>
        <taxon>Desulfovibrionia</taxon>
        <taxon>Desulfovibrionales</taxon>
        <taxon>Desulfonauticaceae</taxon>
        <taxon>Desulfonauticus</taxon>
    </lineage>
</organism>
<keyword evidence="4" id="KW-1185">Reference proteome</keyword>